<dbReference type="GO" id="GO:0008270">
    <property type="term" value="F:zinc ion binding"/>
    <property type="evidence" value="ECO:0007669"/>
    <property type="project" value="InterPro"/>
</dbReference>
<evidence type="ECO:0000256" key="7">
    <source>
        <dbReference type="ARBA" id="ARBA00022833"/>
    </source>
</evidence>
<keyword evidence="5 9" id="KW-0479">Metal-binding</keyword>
<dbReference type="Gene3D" id="2.30.250.10">
    <property type="entry name" value="Aminopeptidase i, Domain 2"/>
    <property type="match status" value="1"/>
</dbReference>
<dbReference type="OrthoDB" id="5288740at2"/>
<accession>A0A4R2KTM6</accession>
<sequence length="436" mass="47212">MNSTDFNHGLCDFLSRATTPFHAVAAMAATLREAGFESLDETEKGASTQPGGRYYLTRNDSSLIAFTHGTEHAPGDGLHMVGAHTDSPCLMVKPNPERLRQGCFQLGVEVYGGALLNPWFDRDLSLAGRVSYADDAGALATGLVDFRRPLAIIPSLAIHLDREANSNRSVNPQTDILPLLALAKEGEEPALRELLATKLREQGHAVGRVLDYELCFYDVQPPAVVGLKQEFIASARLDNLLSCYVGLQALLAADPAQSSLLVCNDHEEVGSTSAVGAQGPMLRSLLMQLAGNEPAYAHMLDRSVMISADNAHAVHPNYADRHDERHGPHLNAGPVIKHNANQRYATSSETAGLYRLLAEKEDVPVQSFVVRTDMGCGSTIGPLTAAELGVRTLDIGVPTLAMHSVRELAGSEDAFNLWRVLRRFYAYPRASAPRVE</sequence>
<dbReference type="Pfam" id="PF02127">
    <property type="entry name" value="Peptidase_M18"/>
    <property type="match status" value="1"/>
</dbReference>
<keyword evidence="12" id="KW-1185">Reference proteome</keyword>
<evidence type="ECO:0000256" key="3">
    <source>
        <dbReference type="ARBA" id="ARBA00022438"/>
    </source>
</evidence>
<dbReference type="SUPFAM" id="SSF101821">
    <property type="entry name" value="Aminopeptidase/glucanase lid domain"/>
    <property type="match status" value="1"/>
</dbReference>
<dbReference type="PANTHER" id="PTHR28570:SF3">
    <property type="entry name" value="ASPARTYL AMINOPEPTIDASE"/>
    <property type="match status" value="1"/>
</dbReference>
<dbReference type="Proteomes" id="UP000294980">
    <property type="component" value="Unassembled WGS sequence"/>
</dbReference>
<keyword evidence="4 9" id="KW-0645">Protease</keyword>
<keyword evidence="7 9" id="KW-0862">Zinc</keyword>
<dbReference type="AlphaFoldDB" id="A0A4R2KTM6"/>
<dbReference type="InterPro" id="IPR023358">
    <property type="entry name" value="Peptidase_M18_dom2"/>
</dbReference>
<dbReference type="PRINTS" id="PR00932">
    <property type="entry name" value="AMINO1PTASE"/>
</dbReference>
<comment type="cofactor">
    <cofactor evidence="1 10">
        <name>Zn(2+)</name>
        <dbReference type="ChEBI" id="CHEBI:29105"/>
    </cofactor>
</comment>
<dbReference type="GO" id="GO:0006508">
    <property type="term" value="P:proteolysis"/>
    <property type="evidence" value="ECO:0007669"/>
    <property type="project" value="UniProtKB-KW"/>
</dbReference>
<evidence type="ECO:0000256" key="1">
    <source>
        <dbReference type="ARBA" id="ARBA00001947"/>
    </source>
</evidence>
<name>A0A4R2KTM6_9GAMM</name>
<evidence type="ECO:0000256" key="2">
    <source>
        <dbReference type="ARBA" id="ARBA00008290"/>
    </source>
</evidence>
<dbReference type="GO" id="GO:0008237">
    <property type="term" value="F:metallopeptidase activity"/>
    <property type="evidence" value="ECO:0007669"/>
    <property type="project" value="UniProtKB-KW"/>
</dbReference>
<dbReference type="CDD" id="cd05658">
    <property type="entry name" value="M18_DAP"/>
    <property type="match status" value="1"/>
</dbReference>
<dbReference type="Gene3D" id="3.40.630.10">
    <property type="entry name" value="Zn peptidases"/>
    <property type="match status" value="1"/>
</dbReference>
<dbReference type="NCBIfam" id="NF002759">
    <property type="entry name" value="PRK02813.1"/>
    <property type="match status" value="1"/>
</dbReference>
<proteinExistence type="inferred from homology"/>
<evidence type="ECO:0000313" key="11">
    <source>
        <dbReference type="EMBL" id="TCO77741.1"/>
    </source>
</evidence>
<dbReference type="EMBL" id="SLWX01000002">
    <property type="protein sequence ID" value="TCO77741.1"/>
    <property type="molecule type" value="Genomic_DNA"/>
</dbReference>
<evidence type="ECO:0000256" key="8">
    <source>
        <dbReference type="ARBA" id="ARBA00023049"/>
    </source>
</evidence>
<organism evidence="11 12">
    <name type="scientific">Chromatocurvus halotolerans</name>
    <dbReference type="NCBI Taxonomy" id="1132028"/>
    <lineage>
        <taxon>Bacteria</taxon>
        <taxon>Pseudomonadati</taxon>
        <taxon>Pseudomonadota</taxon>
        <taxon>Gammaproteobacteria</taxon>
        <taxon>Cellvibrionales</taxon>
        <taxon>Halieaceae</taxon>
        <taxon>Chromatocurvus</taxon>
    </lineage>
</organism>
<dbReference type="SUPFAM" id="SSF53187">
    <property type="entry name" value="Zn-dependent exopeptidases"/>
    <property type="match status" value="1"/>
</dbReference>
<evidence type="ECO:0000256" key="5">
    <source>
        <dbReference type="ARBA" id="ARBA00022723"/>
    </source>
</evidence>
<protein>
    <recommendedName>
        <fullName evidence="10">M18 family aminopeptidase</fullName>
        <ecNumber evidence="10">3.4.11.-</ecNumber>
    </recommendedName>
</protein>
<reference evidence="11 12" key="1">
    <citation type="submission" date="2019-03" db="EMBL/GenBank/DDBJ databases">
        <title>Genomic Encyclopedia of Type Strains, Phase IV (KMG-IV): sequencing the most valuable type-strain genomes for metagenomic binning, comparative biology and taxonomic classification.</title>
        <authorList>
            <person name="Goeker M."/>
        </authorList>
    </citation>
    <scope>NUCLEOTIDE SEQUENCE [LARGE SCALE GENOMIC DNA]</scope>
    <source>
        <strain evidence="11 12">DSM 23344</strain>
    </source>
</reference>
<dbReference type="PANTHER" id="PTHR28570">
    <property type="entry name" value="ASPARTYL AMINOPEPTIDASE"/>
    <property type="match status" value="1"/>
</dbReference>
<dbReference type="InterPro" id="IPR001948">
    <property type="entry name" value="Peptidase_M18"/>
</dbReference>
<keyword evidence="6 9" id="KW-0378">Hydrolase</keyword>
<dbReference type="GO" id="GO:0004177">
    <property type="term" value="F:aminopeptidase activity"/>
    <property type="evidence" value="ECO:0007669"/>
    <property type="project" value="UniProtKB-KW"/>
</dbReference>
<dbReference type="FunFam" id="2.30.250.10:FF:000003">
    <property type="entry name" value="Probable M18 family aminopeptidase 2"/>
    <property type="match status" value="1"/>
</dbReference>
<keyword evidence="8 9" id="KW-0482">Metalloprotease</keyword>
<evidence type="ECO:0000256" key="6">
    <source>
        <dbReference type="ARBA" id="ARBA00022801"/>
    </source>
</evidence>
<keyword evidence="3 9" id="KW-0031">Aminopeptidase</keyword>
<evidence type="ECO:0000256" key="10">
    <source>
        <dbReference type="RuleBase" id="RU004387"/>
    </source>
</evidence>
<gene>
    <name evidence="11" type="ORF">EV688_102198</name>
</gene>
<evidence type="ECO:0000313" key="12">
    <source>
        <dbReference type="Proteomes" id="UP000294980"/>
    </source>
</evidence>
<dbReference type="GO" id="GO:0005737">
    <property type="term" value="C:cytoplasm"/>
    <property type="evidence" value="ECO:0007669"/>
    <property type="project" value="UniProtKB-ARBA"/>
</dbReference>
<evidence type="ECO:0000256" key="9">
    <source>
        <dbReference type="RuleBase" id="RU004386"/>
    </source>
</evidence>
<dbReference type="RefSeq" id="WP_117314619.1">
    <property type="nucleotide sequence ID" value="NZ_QQSW01000001.1"/>
</dbReference>
<dbReference type="EC" id="3.4.11.-" evidence="10"/>
<comment type="similarity">
    <text evidence="2 9">Belongs to the peptidase M18 family.</text>
</comment>
<evidence type="ECO:0000256" key="4">
    <source>
        <dbReference type="ARBA" id="ARBA00022670"/>
    </source>
</evidence>
<comment type="caution">
    <text evidence="11">The sequence shown here is derived from an EMBL/GenBank/DDBJ whole genome shotgun (WGS) entry which is preliminary data.</text>
</comment>